<dbReference type="PROSITE" id="PS50914">
    <property type="entry name" value="BON"/>
    <property type="match status" value="1"/>
</dbReference>
<organism evidence="3">
    <name type="scientific">marine sediment metagenome</name>
    <dbReference type="NCBI Taxonomy" id="412755"/>
    <lineage>
        <taxon>unclassified sequences</taxon>
        <taxon>metagenomes</taxon>
        <taxon>ecological metagenomes</taxon>
    </lineage>
</organism>
<sequence>MNRPPSRYRDPEQQFENRSHNSNPTSASRGGVSNDPTLNDSWHAPSFNRYGPDYYGPNQGYGENFGARRSNERGFFDKAADEVQSWFGDEDAERRREQDHRGKGPRNYKKSDERMTEDVNQRLSDDRHVDASDIEVTVADGEVTLNGNVDSREAKRHAEDCCDAVSGVSHVQNNLRVRKSTEPSQSPLV</sequence>
<dbReference type="PANTHER" id="PTHR34606">
    <property type="entry name" value="BON DOMAIN-CONTAINING PROTEIN"/>
    <property type="match status" value="1"/>
</dbReference>
<accession>A0A0F9KV18</accession>
<name>A0A0F9KV18_9ZZZZ</name>
<dbReference type="InterPro" id="IPR047800">
    <property type="entry name" value="SWFGD_dom"/>
</dbReference>
<dbReference type="InterPro" id="IPR014004">
    <property type="entry name" value="Transpt-assoc_nodulatn_dom_bac"/>
</dbReference>
<dbReference type="Gene3D" id="3.30.1340.30">
    <property type="match status" value="1"/>
</dbReference>
<dbReference type="PANTHER" id="PTHR34606:SF15">
    <property type="entry name" value="BON DOMAIN-CONTAINING PROTEIN"/>
    <property type="match status" value="1"/>
</dbReference>
<reference evidence="3" key="1">
    <citation type="journal article" date="2015" name="Nature">
        <title>Complex archaea that bridge the gap between prokaryotes and eukaryotes.</title>
        <authorList>
            <person name="Spang A."/>
            <person name="Saw J.H."/>
            <person name="Jorgensen S.L."/>
            <person name="Zaremba-Niedzwiedzka K."/>
            <person name="Martijn J."/>
            <person name="Lind A.E."/>
            <person name="van Eijk R."/>
            <person name="Schleper C."/>
            <person name="Guy L."/>
            <person name="Ettema T.J."/>
        </authorList>
    </citation>
    <scope>NUCLEOTIDE SEQUENCE</scope>
</reference>
<dbReference type="NCBIfam" id="NF033157">
    <property type="entry name" value="SWFGD_domain"/>
    <property type="match status" value="1"/>
</dbReference>
<evidence type="ECO:0000313" key="3">
    <source>
        <dbReference type="EMBL" id="KKM86189.1"/>
    </source>
</evidence>
<protein>
    <recommendedName>
        <fullName evidence="2">BON domain-containing protein</fullName>
    </recommendedName>
</protein>
<feature type="region of interest" description="Disordered" evidence="1">
    <location>
        <begin position="84"/>
        <end position="131"/>
    </location>
</feature>
<dbReference type="EMBL" id="LAZR01007293">
    <property type="protein sequence ID" value="KKM86189.1"/>
    <property type="molecule type" value="Genomic_DNA"/>
</dbReference>
<dbReference type="SMART" id="SM00749">
    <property type="entry name" value="BON"/>
    <property type="match status" value="1"/>
</dbReference>
<proteinExistence type="predicted"/>
<dbReference type="InterPro" id="IPR051686">
    <property type="entry name" value="Lipoprotein_DolP"/>
</dbReference>
<gene>
    <name evidence="3" type="ORF">LCGC14_1281520</name>
</gene>
<feature type="compositionally biased region" description="Basic and acidic residues" evidence="1">
    <location>
        <begin position="109"/>
        <end position="131"/>
    </location>
</feature>
<dbReference type="Pfam" id="PF04972">
    <property type="entry name" value="BON"/>
    <property type="match status" value="1"/>
</dbReference>
<dbReference type="AlphaFoldDB" id="A0A0F9KV18"/>
<feature type="domain" description="BON" evidence="2">
    <location>
        <begin position="111"/>
        <end position="179"/>
    </location>
</feature>
<comment type="caution">
    <text evidence="3">The sequence shown here is derived from an EMBL/GenBank/DDBJ whole genome shotgun (WGS) entry which is preliminary data.</text>
</comment>
<feature type="region of interest" description="Disordered" evidence="1">
    <location>
        <begin position="1"/>
        <end position="68"/>
    </location>
</feature>
<feature type="compositionally biased region" description="Basic and acidic residues" evidence="1">
    <location>
        <begin position="7"/>
        <end position="19"/>
    </location>
</feature>
<dbReference type="InterPro" id="IPR007055">
    <property type="entry name" value="BON_dom"/>
</dbReference>
<feature type="compositionally biased region" description="Basic and acidic residues" evidence="1">
    <location>
        <begin position="92"/>
        <end position="102"/>
    </location>
</feature>
<evidence type="ECO:0000256" key="1">
    <source>
        <dbReference type="SAM" id="MobiDB-lite"/>
    </source>
</evidence>
<evidence type="ECO:0000259" key="2">
    <source>
        <dbReference type="PROSITE" id="PS50914"/>
    </source>
</evidence>